<dbReference type="Proteomes" id="UP001160148">
    <property type="component" value="Unassembled WGS sequence"/>
</dbReference>
<name>A0AAV0XF33_9HEMI</name>
<organism evidence="2 3">
    <name type="scientific">Macrosiphum euphorbiae</name>
    <name type="common">potato aphid</name>
    <dbReference type="NCBI Taxonomy" id="13131"/>
    <lineage>
        <taxon>Eukaryota</taxon>
        <taxon>Metazoa</taxon>
        <taxon>Ecdysozoa</taxon>
        <taxon>Arthropoda</taxon>
        <taxon>Hexapoda</taxon>
        <taxon>Insecta</taxon>
        <taxon>Pterygota</taxon>
        <taxon>Neoptera</taxon>
        <taxon>Paraneoptera</taxon>
        <taxon>Hemiptera</taxon>
        <taxon>Sternorrhyncha</taxon>
        <taxon>Aphidomorpha</taxon>
        <taxon>Aphidoidea</taxon>
        <taxon>Aphididae</taxon>
        <taxon>Macrosiphini</taxon>
        <taxon>Macrosiphum</taxon>
    </lineage>
</organism>
<keyword evidence="1" id="KW-0732">Signal</keyword>
<keyword evidence="3" id="KW-1185">Reference proteome</keyword>
<feature type="chain" id="PRO_5043886156" evidence="1">
    <location>
        <begin position="27"/>
        <end position="257"/>
    </location>
</feature>
<evidence type="ECO:0000256" key="1">
    <source>
        <dbReference type="SAM" id="SignalP"/>
    </source>
</evidence>
<dbReference type="AlphaFoldDB" id="A0AAV0XF33"/>
<feature type="signal peptide" evidence="1">
    <location>
        <begin position="1"/>
        <end position="26"/>
    </location>
</feature>
<reference evidence="2 3" key="1">
    <citation type="submission" date="2023-01" db="EMBL/GenBank/DDBJ databases">
        <authorList>
            <person name="Whitehead M."/>
        </authorList>
    </citation>
    <scope>NUCLEOTIDE SEQUENCE [LARGE SCALE GENOMIC DNA]</scope>
</reference>
<proteinExistence type="predicted"/>
<protein>
    <submittedName>
        <fullName evidence="2">Uncharacterized protein</fullName>
    </submittedName>
</protein>
<accession>A0AAV0XF33</accession>
<dbReference type="EMBL" id="CARXXK010000004">
    <property type="protein sequence ID" value="CAI6366697.1"/>
    <property type="molecule type" value="Genomic_DNA"/>
</dbReference>
<comment type="caution">
    <text evidence="2">The sequence shown here is derived from an EMBL/GenBank/DDBJ whole genome shotgun (WGS) entry which is preliminary data.</text>
</comment>
<evidence type="ECO:0000313" key="3">
    <source>
        <dbReference type="Proteomes" id="UP001160148"/>
    </source>
</evidence>
<dbReference type="PROSITE" id="PS51257">
    <property type="entry name" value="PROKAR_LIPOPROTEIN"/>
    <property type="match status" value="1"/>
</dbReference>
<sequence>MKLTAAVTLSQICALYVLLGCSPASTAPFTIGSMQTTIKPYAEYNKIKPFKHHDVHEPWETLDEKVEGNVSAMTSDTAPVIGIMNKDNTAINYGHSRSKQKDFKYDQFQSFLEALTSASSKFKAMSMTTEQPFGEELTSNSFNDLDITEMLQTEHSKTFNKTKWLYPRAELAINFLNTSYNMVINSTTTMSPTLPTMPPSMRTVLPNMTTTNMPPTTTLMHSDDNDNTTTTTIIPTTYSIYYDTNADHHDYAKAETE</sequence>
<gene>
    <name evidence="2" type="ORF">MEUPH1_LOCUS21247</name>
</gene>
<evidence type="ECO:0000313" key="2">
    <source>
        <dbReference type="EMBL" id="CAI6366697.1"/>
    </source>
</evidence>